<feature type="region of interest" description="Disordered" evidence="1">
    <location>
        <begin position="323"/>
        <end position="343"/>
    </location>
</feature>
<name>A0A3D9R0B2_9BACL</name>
<dbReference type="InterPro" id="IPR008984">
    <property type="entry name" value="SMAD_FHA_dom_sf"/>
</dbReference>
<keyword evidence="2" id="KW-0812">Transmembrane</keyword>
<dbReference type="Proteomes" id="UP000256304">
    <property type="component" value="Unassembled WGS sequence"/>
</dbReference>
<dbReference type="SUPFAM" id="SSF49879">
    <property type="entry name" value="SMAD/FHA domain"/>
    <property type="match status" value="1"/>
</dbReference>
<dbReference type="AlphaFoldDB" id="A0A3D9R0B2"/>
<evidence type="ECO:0000313" key="4">
    <source>
        <dbReference type="EMBL" id="REE67262.1"/>
    </source>
</evidence>
<feature type="transmembrane region" description="Helical" evidence="2">
    <location>
        <begin position="297"/>
        <end position="314"/>
    </location>
</feature>
<comment type="caution">
    <text evidence="4">The sequence shown here is derived from an EMBL/GenBank/DDBJ whole genome shotgun (WGS) entry which is preliminary data.</text>
</comment>
<evidence type="ECO:0000256" key="1">
    <source>
        <dbReference type="SAM" id="MobiDB-lite"/>
    </source>
</evidence>
<dbReference type="Pfam" id="PF19909">
    <property type="entry name" value="DUF6382"/>
    <property type="match status" value="1"/>
</dbReference>
<evidence type="ECO:0000313" key="5">
    <source>
        <dbReference type="Proteomes" id="UP000256304"/>
    </source>
</evidence>
<keyword evidence="5" id="KW-1185">Reference proteome</keyword>
<feature type="domain" description="FHA" evidence="3">
    <location>
        <begin position="430"/>
        <end position="480"/>
    </location>
</feature>
<dbReference type="InterPro" id="IPR000253">
    <property type="entry name" value="FHA_dom"/>
</dbReference>
<dbReference type="RefSeq" id="WP_181909788.1">
    <property type="nucleotide sequence ID" value="NZ_QTTN01000044.1"/>
</dbReference>
<protein>
    <submittedName>
        <fullName evidence="4">PSer/pThr/pTyr-binding forkhead associated (FHA) protein</fullName>
    </submittedName>
</protein>
<dbReference type="Gene3D" id="2.60.200.20">
    <property type="match status" value="1"/>
</dbReference>
<evidence type="ECO:0000259" key="3">
    <source>
        <dbReference type="PROSITE" id="PS50006"/>
    </source>
</evidence>
<accession>A0A3D9R0B2</accession>
<proteinExistence type="predicted"/>
<keyword evidence="2" id="KW-1133">Transmembrane helix</keyword>
<dbReference type="InterPro" id="IPR045962">
    <property type="entry name" value="DUF6382"/>
</dbReference>
<dbReference type="Pfam" id="PF00498">
    <property type="entry name" value="FHA"/>
    <property type="match status" value="1"/>
</dbReference>
<organism evidence="4 5">
    <name type="scientific">Paenibacillus taihuensis</name>
    <dbReference type="NCBI Taxonomy" id="1156355"/>
    <lineage>
        <taxon>Bacteria</taxon>
        <taxon>Bacillati</taxon>
        <taxon>Bacillota</taxon>
        <taxon>Bacilli</taxon>
        <taxon>Bacillales</taxon>
        <taxon>Paenibacillaceae</taxon>
        <taxon>Paenibacillus</taxon>
    </lineage>
</organism>
<dbReference type="SMART" id="SM00240">
    <property type="entry name" value="FHA"/>
    <property type="match status" value="1"/>
</dbReference>
<evidence type="ECO:0000256" key="2">
    <source>
        <dbReference type="SAM" id="Phobius"/>
    </source>
</evidence>
<dbReference type="PROSITE" id="PS50006">
    <property type="entry name" value="FHA_DOMAIN"/>
    <property type="match status" value="1"/>
</dbReference>
<gene>
    <name evidence="4" type="ORF">A8990_14418</name>
</gene>
<sequence length="511" mass="57937">MLMDELKVDFAIKRGNEMIVDLESGITRERLDPLEIQMLQRQRIPMLLPVEWLEMDGQITFRYLFTGKRILMHRLQTQQLSMMEFYTLLLAIVETLDDCRHYMLRAENFLLHEQYIFAGDSWEHISLVYVPLRGERMVASAGEAVLAMAVRFVGAIDQPNGAGLQRVFQHLRDEYVSWTSLRQTLLSLLGDGYRAERTGPSPVIDFDAVRTQQSKAVEDSAEREPLNFRDETPARPARFNLSEEPERDAIMADQLPESQQAEATVSRTKWIIGALFMLVNGLIWRYLYMAAPSRTSLLMSSGLSLMSIAALLVFRQKRNSHASNEEAGWTSHQKQSEWQEEDDFTPDSRLLSKLTYKSSTQLHLANIETAVSKTDESQLWDRATPNDATVLLGSSQSAKGGAEATDGCSSWLERQTGERTEQIKLEQQHFVIGRSAEGAQYADSSYGISRAHLEFINSKGNWSAKDMGSRNGSMLNGNTMIPYKPYALTDKDLIQLAGEKGPKYIFRTHST</sequence>
<reference evidence="4 5" key="1">
    <citation type="submission" date="2018-08" db="EMBL/GenBank/DDBJ databases">
        <title>Genomic Encyclopedia of Type Strains, Phase III (KMG-III): the genomes of soil and plant-associated and newly described type strains.</title>
        <authorList>
            <person name="Whitman W."/>
        </authorList>
    </citation>
    <scope>NUCLEOTIDE SEQUENCE [LARGE SCALE GENOMIC DNA]</scope>
    <source>
        <strain evidence="4 5">CGMCC 1.10966</strain>
    </source>
</reference>
<feature type="transmembrane region" description="Helical" evidence="2">
    <location>
        <begin position="270"/>
        <end position="291"/>
    </location>
</feature>
<keyword evidence="2" id="KW-0472">Membrane</keyword>
<dbReference type="EMBL" id="QTTN01000044">
    <property type="protein sequence ID" value="REE67262.1"/>
    <property type="molecule type" value="Genomic_DNA"/>
</dbReference>